<keyword evidence="1" id="KW-0732">Signal</keyword>
<sequence length="297" mass="30023">MSQFPENPGPPAGGPSEPVPPAGQYPSPGGMYPPPTGQYPGPGGSYPPPGQGGYVPVSPQGGPAGKNTLGLVAIIVAGVGFVAACIPFVAYLSWFLLVPGLVLAIIALVQKNKKKGLAIAALITSVLGIIMSIIIAIVSIVILGAGVSSAIEDAGGSSLSQQESGKEFSLGDTATMSDGVAFTVTDTECGITSATDMFDMEQPAQGEFCTVEFTVKNGSNDSVSLATSVIAGMVGSTEYYPDGLISTFGTDSMLTTLNPGLSVDSVMYFDVPAGSTLDSVRLNTNLGLGTGVTFSLK</sequence>
<reference evidence="5 6" key="1">
    <citation type="submission" date="2019-06" db="EMBL/GenBank/DDBJ databases">
        <title>Sequencing the genomes of 1000 actinobacteria strains.</title>
        <authorList>
            <person name="Klenk H.-P."/>
        </authorList>
    </citation>
    <scope>NUCLEOTIDE SEQUENCE [LARGE SCALE GENOMIC DNA]</scope>
    <source>
        <strain evidence="5 6">DSM 18031</strain>
    </source>
</reference>
<feature type="transmembrane region" description="Helical" evidence="3">
    <location>
        <begin position="92"/>
        <end position="109"/>
    </location>
</feature>
<dbReference type="AlphaFoldDB" id="A0A543I4D7"/>
<evidence type="ECO:0000256" key="2">
    <source>
        <dbReference type="SAM" id="MobiDB-lite"/>
    </source>
</evidence>
<feature type="transmembrane region" description="Helical" evidence="3">
    <location>
        <begin position="68"/>
        <end position="86"/>
    </location>
</feature>
<dbReference type="InterPro" id="IPR029050">
    <property type="entry name" value="Immunoprotect_excell_Ig-like"/>
</dbReference>
<organism evidence="5 6">
    <name type="scientific">Klugiella xanthotipulae</name>
    <dbReference type="NCBI Taxonomy" id="244735"/>
    <lineage>
        <taxon>Bacteria</taxon>
        <taxon>Bacillati</taxon>
        <taxon>Actinomycetota</taxon>
        <taxon>Actinomycetes</taxon>
        <taxon>Micrococcales</taxon>
        <taxon>Microbacteriaceae</taxon>
        <taxon>Klugiella</taxon>
    </lineage>
</organism>
<evidence type="ECO:0000313" key="6">
    <source>
        <dbReference type="Proteomes" id="UP000318331"/>
    </source>
</evidence>
<accession>A0A543I4D7</accession>
<dbReference type="InterPro" id="IPR029051">
    <property type="entry name" value="DUF4352"/>
</dbReference>
<dbReference type="Gene3D" id="2.60.40.1240">
    <property type="match status" value="1"/>
</dbReference>
<dbReference type="Pfam" id="PF11611">
    <property type="entry name" value="DUF4352"/>
    <property type="match status" value="1"/>
</dbReference>
<dbReference type="EMBL" id="VFPN01000001">
    <property type="protein sequence ID" value="TQM65463.1"/>
    <property type="molecule type" value="Genomic_DNA"/>
</dbReference>
<protein>
    <submittedName>
        <fullName evidence="5">Uncharacterized protein DUF4352</fullName>
    </submittedName>
</protein>
<evidence type="ECO:0000313" key="5">
    <source>
        <dbReference type="EMBL" id="TQM65463.1"/>
    </source>
</evidence>
<dbReference type="OrthoDB" id="3430849at2"/>
<comment type="caution">
    <text evidence="5">The sequence shown here is derived from an EMBL/GenBank/DDBJ whole genome shotgun (WGS) entry which is preliminary data.</text>
</comment>
<evidence type="ECO:0000259" key="4">
    <source>
        <dbReference type="Pfam" id="PF11611"/>
    </source>
</evidence>
<keyword evidence="3" id="KW-0472">Membrane</keyword>
<proteinExistence type="predicted"/>
<dbReference type="RefSeq" id="WP_141915226.1">
    <property type="nucleotide sequence ID" value="NZ_BAAAYS010000013.1"/>
</dbReference>
<gene>
    <name evidence="5" type="ORF">FB466_0265</name>
</gene>
<dbReference type="Proteomes" id="UP000318331">
    <property type="component" value="Unassembled WGS sequence"/>
</dbReference>
<feature type="region of interest" description="Disordered" evidence="2">
    <location>
        <begin position="1"/>
        <end position="45"/>
    </location>
</feature>
<keyword evidence="6" id="KW-1185">Reference proteome</keyword>
<feature type="domain" description="DUF4352" evidence="4">
    <location>
        <begin position="170"/>
        <end position="284"/>
    </location>
</feature>
<keyword evidence="3" id="KW-0812">Transmembrane</keyword>
<feature type="transmembrane region" description="Helical" evidence="3">
    <location>
        <begin position="116"/>
        <end position="143"/>
    </location>
</feature>
<name>A0A543I4D7_9MICO</name>
<evidence type="ECO:0000256" key="3">
    <source>
        <dbReference type="SAM" id="Phobius"/>
    </source>
</evidence>
<keyword evidence="3" id="KW-1133">Transmembrane helix</keyword>
<feature type="compositionally biased region" description="Pro residues" evidence="2">
    <location>
        <begin position="7"/>
        <end position="23"/>
    </location>
</feature>
<evidence type="ECO:0000256" key="1">
    <source>
        <dbReference type="ARBA" id="ARBA00022729"/>
    </source>
</evidence>